<evidence type="ECO:0000313" key="3">
    <source>
        <dbReference type="EMBL" id="KAI5391882.1"/>
    </source>
</evidence>
<gene>
    <name evidence="3" type="ORF">KIW84_076616</name>
</gene>
<feature type="domain" description="Retrovirus-related Pol polyprotein from transposon TNT 1-94-like beta-barrel" evidence="2">
    <location>
        <begin position="129"/>
        <end position="205"/>
    </location>
</feature>
<name>A0A9D4ZZQ1_PEA</name>
<evidence type="ECO:0000259" key="2">
    <source>
        <dbReference type="Pfam" id="PF22936"/>
    </source>
</evidence>
<reference evidence="3 4" key="1">
    <citation type="journal article" date="2022" name="Nat. Genet.">
        <title>Improved pea reference genome and pan-genome highlight genomic features and evolutionary characteristics.</title>
        <authorList>
            <person name="Yang T."/>
            <person name="Liu R."/>
            <person name="Luo Y."/>
            <person name="Hu S."/>
            <person name="Wang D."/>
            <person name="Wang C."/>
            <person name="Pandey M.K."/>
            <person name="Ge S."/>
            <person name="Xu Q."/>
            <person name="Li N."/>
            <person name="Li G."/>
            <person name="Huang Y."/>
            <person name="Saxena R.K."/>
            <person name="Ji Y."/>
            <person name="Li M."/>
            <person name="Yan X."/>
            <person name="He Y."/>
            <person name="Liu Y."/>
            <person name="Wang X."/>
            <person name="Xiang C."/>
            <person name="Varshney R.K."/>
            <person name="Ding H."/>
            <person name="Gao S."/>
            <person name="Zong X."/>
        </authorList>
    </citation>
    <scope>NUCLEOTIDE SEQUENCE [LARGE SCALE GENOMIC DNA]</scope>
    <source>
        <strain evidence="3 4">cv. Zhongwan 6</strain>
    </source>
</reference>
<accession>A0A9D4ZZQ1</accession>
<dbReference type="AlphaFoldDB" id="A0A9D4ZZQ1"/>
<dbReference type="Pfam" id="PF22936">
    <property type="entry name" value="Pol_BBD"/>
    <property type="match status" value="1"/>
</dbReference>
<feature type="region of interest" description="Disordered" evidence="1">
    <location>
        <begin position="105"/>
        <end position="133"/>
    </location>
</feature>
<dbReference type="InterPro" id="IPR054722">
    <property type="entry name" value="PolX-like_BBD"/>
</dbReference>
<organism evidence="3 4">
    <name type="scientific">Pisum sativum</name>
    <name type="common">Garden pea</name>
    <name type="synonym">Lathyrus oleraceus</name>
    <dbReference type="NCBI Taxonomy" id="3888"/>
    <lineage>
        <taxon>Eukaryota</taxon>
        <taxon>Viridiplantae</taxon>
        <taxon>Streptophyta</taxon>
        <taxon>Embryophyta</taxon>
        <taxon>Tracheophyta</taxon>
        <taxon>Spermatophyta</taxon>
        <taxon>Magnoliopsida</taxon>
        <taxon>eudicotyledons</taxon>
        <taxon>Gunneridae</taxon>
        <taxon>Pentapetalae</taxon>
        <taxon>rosids</taxon>
        <taxon>fabids</taxon>
        <taxon>Fabales</taxon>
        <taxon>Fabaceae</taxon>
        <taxon>Papilionoideae</taxon>
        <taxon>50 kb inversion clade</taxon>
        <taxon>NPAAA clade</taxon>
        <taxon>Hologalegina</taxon>
        <taxon>IRL clade</taxon>
        <taxon>Fabeae</taxon>
        <taxon>Lathyrus</taxon>
    </lineage>
</organism>
<dbReference type="Proteomes" id="UP001058974">
    <property type="component" value="Chromosome 7"/>
</dbReference>
<sequence>MFKTGSDRLENLISEAYKECMVQDETLFTWLLSIIFESILPRLLSWLPEEYNSFIMMAYIKTEPMDIYEVNGLLYVQEAQLDKYHEELAALSATTNIVQGANHHHKITHSSSSGYQSRGKGKPGRGRGNGASHHITSDLSNLQYIKSYGGPNKVVVGNGNILEVKSLENSKFQSFCKSRSLLHLADLLHVPHITRSLISISKFAKDNKVYFEFHPNTCFVKSQESNPYAAKGI</sequence>
<protein>
    <recommendedName>
        <fullName evidence="2">Retrovirus-related Pol polyprotein from transposon TNT 1-94-like beta-barrel domain-containing protein</fullName>
    </recommendedName>
</protein>
<dbReference type="Gramene" id="Psat07G0661600-T1">
    <property type="protein sequence ID" value="KAI5391882.1"/>
    <property type="gene ID" value="KIW84_076616"/>
</dbReference>
<proteinExistence type="predicted"/>
<evidence type="ECO:0000313" key="4">
    <source>
        <dbReference type="Proteomes" id="UP001058974"/>
    </source>
</evidence>
<evidence type="ECO:0000256" key="1">
    <source>
        <dbReference type="SAM" id="MobiDB-lite"/>
    </source>
</evidence>
<keyword evidence="4" id="KW-1185">Reference proteome</keyword>
<comment type="caution">
    <text evidence="3">The sequence shown here is derived from an EMBL/GenBank/DDBJ whole genome shotgun (WGS) entry which is preliminary data.</text>
</comment>
<dbReference type="EMBL" id="JAMSHJ010000007">
    <property type="protein sequence ID" value="KAI5391882.1"/>
    <property type="molecule type" value="Genomic_DNA"/>
</dbReference>